<proteinExistence type="predicted"/>
<dbReference type="AlphaFoldDB" id="A0AAP0ISF8"/>
<protein>
    <submittedName>
        <fullName evidence="1">Uncharacterized protein</fullName>
    </submittedName>
</protein>
<evidence type="ECO:0000313" key="2">
    <source>
        <dbReference type="Proteomes" id="UP001420932"/>
    </source>
</evidence>
<accession>A0AAP0ISF8</accession>
<evidence type="ECO:0000313" key="1">
    <source>
        <dbReference type="EMBL" id="KAK9120914.1"/>
    </source>
</evidence>
<reference evidence="1 2" key="1">
    <citation type="submission" date="2024-01" db="EMBL/GenBank/DDBJ databases">
        <title>Genome assemblies of Stephania.</title>
        <authorList>
            <person name="Yang L."/>
        </authorList>
    </citation>
    <scope>NUCLEOTIDE SEQUENCE [LARGE SCALE GENOMIC DNA]</scope>
    <source>
        <strain evidence="1">YNDBR</strain>
        <tissue evidence="1">Leaf</tissue>
    </source>
</reference>
<name>A0AAP0ISF8_9MAGN</name>
<dbReference type="EMBL" id="JBBNAF010000008">
    <property type="protein sequence ID" value="KAK9120914.1"/>
    <property type="molecule type" value="Genomic_DNA"/>
</dbReference>
<sequence>MVGYHILPIYPSHISQTHTRITHLSLLNCTMSTATTLSLLTSQSSHHTLSPHPCVSNLAITLSLLNCTMSTATAVATTEPFTLSTTCVG</sequence>
<dbReference type="Proteomes" id="UP001420932">
    <property type="component" value="Unassembled WGS sequence"/>
</dbReference>
<keyword evidence="2" id="KW-1185">Reference proteome</keyword>
<gene>
    <name evidence="1" type="ORF">Syun_018531</name>
</gene>
<comment type="caution">
    <text evidence="1">The sequence shown here is derived from an EMBL/GenBank/DDBJ whole genome shotgun (WGS) entry which is preliminary data.</text>
</comment>
<organism evidence="1 2">
    <name type="scientific">Stephania yunnanensis</name>
    <dbReference type="NCBI Taxonomy" id="152371"/>
    <lineage>
        <taxon>Eukaryota</taxon>
        <taxon>Viridiplantae</taxon>
        <taxon>Streptophyta</taxon>
        <taxon>Embryophyta</taxon>
        <taxon>Tracheophyta</taxon>
        <taxon>Spermatophyta</taxon>
        <taxon>Magnoliopsida</taxon>
        <taxon>Ranunculales</taxon>
        <taxon>Menispermaceae</taxon>
        <taxon>Menispermoideae</taxon>
        <taxon>Cissampelideae</taxon>
        <taxon>Stephania</taxon>
    </lineage>
</organism>